<evidence type="ECO:0000313" key="1">
    <source>
        <dbReference type="EMBL" id="KAI2382347.1"/>
    </source>
</evidence>
<gene>
    <name evidence="1" type="ORF">LOY88_006112</name>
</gene>
<proteinExistence type="predicted"/>
<accession>A0ACB8URW5</accession>
<dbReference type="EMBL" id="JALBCA010000129">
    <property type="protein sequence ID" value="KAI2382347.1"/>
    <property type="molecule type" value="Genomic_DNA"/>
</dbReference>
<name>A0ACB8URW5_9EURO</name>
<protein>
    <submittedName>
        <fullName evidence="1">Uncharacterized protein</fullName>
    </submittedName>
</protein>
<sequence length="274" mass="30539">MRVLLLGATGNLGLRLIPALLVHGHQVVAYVRSPQKLQTLAPESVLVHVKIFHGDATDVERLKTAIREHNCTAVVDTAGNQVWPWKEHQLRKIARAVSQAAIEIGEERGILIRAHFLCGFGELNYPSLGNASTVGSRSLLMRGEPAYTLGSYLPNIAFEQHHETRTLISAISLSKLHWTLVCIAVMLPLRNRIELLSQPETHNLLTGEGVPPAWPRLWVGRIPWIGSSLEIIFNTIGYTTKLEHIADFIAEDLENGNEHWVGKLVGFKEREKSQ</sequence>
<organism evidence="1">
    <name type="scientific">Ophidiomyces ophidiicola</name>
    <dbReference type="NCBI Taxonomy" id="1387563"/>
    <lineage>
        <taxon>Eukaryota</taxon>
        <taxon>Fungi</taxon>
        <taxon>Dikarya</taxon>
        <taxon>Ascomycota</taxon>
        <taxon>Pezizomycotina</taxon>
        <taxon>Eurotiomycetes</taxon>
        <taxon>Eurotiomycetidae</taxon>
        <taxon>Onygenales</taxon>
        <taxon>Onygenaceae</taxon>
        <taxon>Ophidiomyces</taxon>
    </lineage>
</organism>
<reference evidence="1" key="1">
    <citation type="journal article" date="2022" name="bioRxiv">
        <title>Population genetic analysis of Ophidiomyces ophidiicola, the causative agent of snake fungal disease, indicates recent introductions to the USA.</title>
        <authorList>
            <person name="Ladner J.T."/>
            <person name="Palmer J.M."/>
            <person name="Ettinger C.L."/>
            <person name="Stajich J.E."/>
            <person name="Farrell T.M."/>
            <person name="Glorioso B.M."/>
            <person name="Lawson B."/>
            <person name="Price S.J."/>
            <person name="Stengle A.G."/>
            <person name="Grear D.A."/>
            <person name="Lorch J.M."/>
        </authorList>
    </citation>
    <scope>NUCLEOTIDE SEQUENCE</scope>
    <source>
        <strain evidence="1">NWHC 24266-5</strain>
    </source>
</reference>
<comment type="caution">
    <text evidence="1">The sequence shown here is derived from an EMBL/GenBank/DDBJ whole genome shotgun (WGS) entry which is preliminary data.</text>
</comment>